<evidence type="ECO:0008006" key="4">
    <source>
        <dbReference type="Google" id="ProtNLM"/>
    </source>
</evidence>
<name>A0AAW0YKM5_9TREE</name>
<dbReference type="GeneID" id="92181594"/>
<dbReference type="EMBL" id="JBCAWK010000008">
    <property type="protein sequence ID" value="KAK8850418.1"/>
    <property type="molecule type" value="Genomic_DNA"/>
</dbReference>
<sequence length="167" mass="19192">MDTNLAATSAARKERLIALRRRKEAVETGNGTNGGPSHFAFKQRNYDPETRTLRKRGEEDEAEDTVEKAVEGLAEQIIKEDEEKRKEELDLFNIQPKRANWDLKRDMTNRMAKLDRKTNEAIATIFRQRLQAMRKDQNPDAQVDLLASMNANQQERDEAAESDSDSE</sequence>
<feature type="compositionally biased region" description="Basic and acidic residues" evidence="1">
    <location>
        <begin position="44"/>
        <end position="58"/>
    </location>
</feature>
<keyword evidence="3" id="KW-1185">Reference proteome</keyword>
<dbReference type="PANTHER" id="PTHR31551">
    <property type="entry name" value="PRE-MRNA-SPLICING FACTOR CWF18"/>
    <property type="match status" value="1"/>
</dbReference>
<dbReference type="AlphaFoldDB" id="A0AAW0YKM5"/>
<comment type="caution">
    <text evidence="2">The sequence shown here is derived from an EMBL/GenBank/DDBJ whole genome shotgun (WGS) entry which is preliminary data.</text>
</comment>
<feature type="region of interest" description="Disordered" evidence="1">
    <location>
        <begin position="133"/>
        <end position="167"/>
    </location>
</feature>
<feature type="region of interest" description="Disordered" evidence="1">
    <location>
        <begin position="23"/>
        <end position="67"/>
    </location>
</feature>
<dbReference type="Proteomes" id="UP001388673">
    <property type="component" value="Unassembled WGS sequence"/>
</dbReference>
<proteinExistence type="predicted"/>
<protein>
    <recommendedName>
        <fullName evidence="4">Coiled-coil domain-containing protein 12</fullName>
    </recommendedName>
</protein>
<gene>
    <name evidence="2" type="ORF">IAR55_004336</name>
</gene>
<dbReference type="GO" id="GO:0005684">
    <property type="term" value="C:U2-type spliceosomal complex"/>
    <property type="evidence" value="ECO:0007669"/>
    <property type="project" value="TreeGrafter"/>
</dbReference>
<dbReference type="KEGG" id="kne:92181594"/>
<evidence type="ECO:0000313" key="2">
    <source>
        <dbReference type="EMBL" id="KAK8850418.1"/>
    </source>
</evidence>
<organism evidence="2 3">
    <name type="scientific">Kwoniella newhampshirensis</name>
    <dbReference type="NCBI Taxonomy" id="1651941"/>
    <lineage>
        <taxon>Eukaryota</taxon>
        <taxon>Fungi</taxon>
        <taxon>Dikarya</taxon>
        <taxon>Basidiomycota</taxon>
        <taxon>Agaricomycotina</taxon>
        <taxon>Tremellomycetes</taxon>
        <taxon>Tremellales</taxon>
        <taxon>Cryptococcaceae</taxon>
        <taxon>Kwoniella</taxon>
    </lineage>
</organism>
<reference evidence="2 3" key="1">
    <citation type="journal article" date="2024" name="bioRxiv">
        <title>Comparative genomics of Cryptococcus and Kwoniella reveals pathogenesis evolution and contrasting karyotype dynamics via intercentromeric recombination or chromosome fusion.</title>
        <authorList>
            <person name="Coelho M.A."/>
            <person name="David-Palma M."/>
            <person name="Shea T."/>
            <person name="Bowers K."/>
            <person name="McGinley-Smith S."/>
            <person name="Mohammad A.W."/>
            <person name="Gnirke A."/>
            <person name="Yurkov A.M."/>
            <person name="Nowrousian M."/>
            <person name="Sun S."/>
            <person name="Cuomo C.A."/>
            <person name="Heitman J."/>
        </authorList>
    </citation>
    <scope>NUCLEOTIDE SEQUENCE [LARGE SCALE GENOMIC DNA]</scope>
    <source>
        <strain evidence="2 3">CBS 13917</strain>
    </source>
</reference>
<evidence type="ECO:0000256" key="1">
    <source>
        <dbReference type="SAM" id="MobiDB-lite"/>
    </source>
</evidence>
<accession>A0AAW0YKM5</accession>
<dbReference type="GO" id="GO:0071014">
    <property type="term" value="C:post-mRNA release spliceosomal complex"/>
    <property type="evidence" value="ECO:0007669"/>
    <property type="project" value="TreeGrafter"/>
</dbReference>
<dbReference type="InterPro" id="IPR013169">
    <property type="entry name" value="mRNA_splic_Cwf18-like"/>
</dbReference>
<evidence type="ECO:0000313" key="3">
    <source>
        <dbReference type="Proteomes" id="UP001388673"/>
    </source>
</evidence>
<dbReference type="PANTHER" id="PTHR31551:SF1">
    <property type="entry name" value="COILED-COIL DOMAIN-CONTAINING PROTEIN 12"/>
    <property type="match status" value="1"/>
</dbReference>
<dbReference type="Pfam" id="PF08315">
    <property type="entry name" value="cwf18"/>
    <property type="match status" value="1"/>
</dbReference>
<dbReference type="RefSeq" id="XP_066801849.1">
    <property type="nucleotide sequence ID" value="XM_066947435.1"/>
</dbReference>